<dbReference type="RefSeq" id="WP_344305674.1">
    <property type="nucleotide sequence ID" value="NZ_BAAAQQ010000014.1"/>
</dbReference>
<dbReference type="Proteomes" id="UP001500575">
    <property type="component" value="Unassembled WGS sequence"/>
</dbReference>
<name>A0ABN2YYX3_9ACTN</name>
<organism evidence="2 3">
    <name type="scientific">Nocardioides bigeumensis</name>
    <dbReference type="NCBI Taxonomy" id="433657"/>
    <lineage>
        <taxon>Bacteria</taxon>
        <taxon>Bacillati</taxon>
        <taxon>Actinomycetota</taxon>
        <taxon>Actinomycetes</taxon>
        <taxon>Propionibacteriales</taxon>
        <taxon>Nocardioidaceae</taxon>
        <taxon>Nocardioides</taxon>
    </lineage>
</organism>
<evidence type="ECO:0000313" key="3">
    <source>
        <dbReference type="Proteomes" id="UP001500575"/>
    </source>
</evidence>
<proteinExistence type="predicted"/>
<accession>A0ABN2YYX3</accession>
<dbReference type="EMBL" id="BAAAQQ010000014">
    <property type="protein sequence ID" value="GAA2134207.1"/>
    <property type="molecule type" value="Genomic_DNA"/>
</dbReference>
<sequence length="45" mass="5113">MQSIGHHVGPAIIRVFSESVQQPYGAPGKRTSKRRRGLARRLTRR</sequence>
<keyword evidence="3" id="KW-1185">Reference proteome</keyword>
<protein>
    <submittedName>
        <fullName evidence="2">Uncharacterized protein</fullName>
    </submittedName>
</protein>
<reference evidence="2 3" key="1">
    <citation type="journal article" date="2019" name="Int. J. Syst. Evol. Microbiol.">
        <title>The Global Catalogue of Microorganisms (GCM) 10K type strain sequencing project: providing services to taxonomists for standard genome sequencing and annotation.</title>
        <authorList>
            <consortium name="The Broad Institute Genomics Platform"/>
            <consortium name="The Broad Institute Genome Sequencing Center for Infectious Disease"/>
            <person name="Wu L."/>
            <person name="Ma J."/>
        </authorList>
    </citation>
    <scope>NUCLEOTIDE SEQUENCE [LARGE SCALE GENOMIC DNA]</scope>
    <source>
        <strain evidence="2 3">JCM 16021</strain>
    </source>
</reference>
<evidence type="ECO:0000313" key="2">
    <source>
        <dbReference type="EMBL" id="GAA2134207.1"/>
    </source>
</evidence>
<feature type="compositionally biased region" description="Basic residues" evidence="1">
    <location>
        <begin position="30"/>
        <end position="45"/>
    </location>
</feature>
<comment type="caution">
    <text evidence="2">The sequence shown here is derived from an EMBL/GenBank/DDBJ whole genome shotgun (WGS) entry which is preliminary data.</text>
</comment>
<feature type="region of interest" description="Disordered" evidence="1">
    <location>
        <begin position="19"/>
        <end position="45"/>
    </location>
</feature>
<evidence type="ECO:0000256" key="1">
    <source>
        <dbReference type="SAM" id="MobiDB-lite"/>
    </source>
</evidence>
<gene>
    <name evidence="2" type="ORF">GCM10009843_40470</name>
</gene>